<dbReference type="PROSITE" id="PS51163">
    <property type="entry name" value="YRDC"/>
    <property type="match status" value="1"/>
</dbReference>
<dbReference type="NCBIfam" id="TIGR00057">
    <property type="entry name" value="L-threonylcarbamoyladenylate synthase"/>
    <property type="match status" value="1"/>
</dbReference>
<comment type="subcellular location">
    <subcellularLocation>
        <location evidence="1 13">Cytoplasm</location>
    </subcellularLocation>
</comment>
<feature type="binding site" evidence="14">
    <location>
        <position position="140"/>
    </location>
    <ligand>
        <name>ATP</name>
        <dbReference type="ChEBI" id="CHEBI:30616"/>
    </ligand>
</feature>
<keyword evidence="6 13" id="KW-0808">Transferase</keyword>
<dbReference type="PANTHER" id="PTHR17490:SF16">
    <property type="entry name" value="THREONYLCARBAMOYL-AMP SYNTHASE"/>
    <property type="match status" value="1"/>
</dbReference>
<evidence type="ECO:0000256" key="13">
    <source>
        <dbReference type="PIRNR" id="PIRNR004930"/>
    </source>
</evidence>
<keyword evidence="7 13" id="KW-0819">tRNA processing</keyword>
<feature type="binding site" evidence="14">
    <location>
        <position position="59"/>
    </location>
    <ligand>
        <name>ATP</name>
        <dbReference type="ChEBI" id="CHEBI:30616"/>
    </ligand>
</feature>
<evidence type="ECO:0000259" key="15">
    <source>
        <dbReference type="PROSITE" id="PS51163"/>
    </source>
</evidence>
<comment type="similarity">
    <text evidence="2 13">Belongs to the SUA5 family.</text>
</comment>
<protein>
    <recommendedName>
        <fullName evidence="4 13">Threonylcarbamoyl-AMP synthase</fullName>
        <shortName evidence="13">TC-AMP synthase</shortName>
        <ecNumber evidence="3 13">2.7.7.87</ecNumber>
    </recommendedName>
    <alternativeName>
        <fullName evidence="11 13">L-threonylcarbamoyladenylate synthase</fullName>
    </alternativeName>
</protein>
<evidence type="ECO:0000256" key="14">
    <source>
        <dbReference type="PIRSR" id="PIRSR004930-1"/>
    </source>
</evidence>
<dbReference type="GO" id="GO:0005737">
    <property type="term" value="C:cytoplasm"/>
    <property type="evidence" value="ECO:0007669"/>
    <property type="project" value="UniProtKB-SubCell"/>
</dbReference>
<dbReference type="Pfam" id="PF01300">
    <property type="entry name" value="Sua5_yciO_yrdC"/>
    <property type="match status" value="1"/>
</dbReference>
<feature type="domain" description="YrdC-like" evidence="15">
    <location>
        <begin position="10"/>
        <end position="196"/>
    </location>
</feature>
<dbReference type="InterPro" id="IPR006070">
    <property type="entry name" value="Sua5-like_dom"/>
</dbReference>
<evidence type="ECO:0000256" key="10">
    <source>
        <dbReference type="ARBA" id="ARBA00022840"/>
    </source>
</evidence>
<dbReference type="GO" id="GO:0005524">
    <property type="term" value="F:ATP binding"/>
    <property type="evidence" value="ECO:0007669"/>
    <property type="project" value="UniProtKB-UniRule"/>
</dbReference>
<keyword evidence="10 13" id="KW-0067">ATP-binding</keyword>
<feature type="binding site" evidence="14">
    <location>
        <position position="118"/>
    </location>
    <ligand>
        <name>ATP</name>
        <dbReference type="ChEBI" id="CHEBI:30616"/>
    </ligand>
</feature>
<evidence type="ECO:0000256" key="11">
    <source>
        <dbReference type="ARBA" id="ARBA00029774"/>
    </source>
</evidence>
<evidence type="ECO:0000256" key="5">
    <source>
        <dbReference type="ARBA" id="ARBA00022490"/>
    </source>
</evidence>
<organism evidence="16 17">
    <name type="scientific">Fumia xinanensis</name>
    <dbReference type="NCBI Taxonomy" id="2763659"/>
    <lineage>
        <taxon>Bacteria</taxon>
        <taxon>Bacillati</taxon>
        <taxon>Bacillota</taxon>
        <taxon>Clostridia</taxon>
        <taxon>Eubacteriales</taxon>
        <taxon>Oscillospiraceae</taxon>
        <taxon>Fumia</taxon>
    </lineage>
</organism>
<evidence type="ECO:0000256" key="7">
    <source>
        <dbReference type="ARBA" id="ARBA00022694"/>
    </source>
</evidence>
<evidence type="ECO:0000313" key="17">
    <source>
        <dbReference type="Proteomes" id="UP000610760"/>
    </source>
</evidence>
<keyword evidence="5 13" id="KW-0963">Cytoplasm</keyword>
<dbReference type="InterPro" id="IPR005145">
    <property type="entry name" value="Sua5_C"/>
</dbReference>
<dbReference type="EMBL" id="JACRSV010000002">
    <property type="protein sequence ID" value="MBC8560261.1"/>
    <property type="molecule type" value="Genomic_DNA"/>
</dbReference>
<dbReference type="InterPro" id="IPR017945">
    <property type="entry name" value="DHBP_synth_RibB-like_a/b_dom"/>
</dbReference>
<name>A0A926E6V8_9FIRM</name>
<evidence type="ECO:0000256" key="12">
    <source>
        <dbReference type="ARBA" id="ARBA00048366"/>
    </source>
</evidence>
<keyword evidence="17" id="KW-1185">Reference proteome</keyword>
<dbReference type="InterPro" id="IPR038385">
    <property type="entry name" value="Sua5/YwlC_C"/>
</dbReference>
<evidence type="ECO:0000256" key="3">
    <source>
        <dbReference type="ARBA" id="ARBA00012584"/>
    </source>
</evidence>
<dbReference type="AlphaFoldDB" id="A0A926E6V8"/>
<evidence type="ECO:0000256" key="4">
    <source>
        <dbReference type="ARBA" id="ARBA00015492"/>
    </source>
</evidence>
<dbReference type="Pfam" id="PF03481">
    <property type="entry name" value="Sua5_C"/>
    <property type="match status" value="1"/>
</dbReference>
<dbReference type="GO" id="GO:0008033">
    <property type="term" value="P:tRNA processing"/>
    <property type="evidence" value="ECO:0007669"/>
    <property type="project" value="UniProtKB-KW"/>
</dbReference>
<feature type="binding site" evidence="14">
    <location>
        <position position="114"/>
    </location>
    <ligand>
        <name>ATP</name>
        <dbReference type="ChEBI" id="CHEBI:30616"/>
    </ligand>
</feature>
<feature type="binding site" evidence="14">
    <location>
        <position position="233"/>
    </location>
    <ligand>
        <name>ATP</name>
        <dbReference type="ChEBI" id="CHEBI:30616"/>
    </ligand>
</feature>
<evidence type="ECO:0000256" key="9">
    <source>
        <dbReference type="ARBA" id="ARBA00022741"/>
    </source>
</evidence>
<feature type="binding site" evidence="14">
    <location>
        <position position="32"/>
    </location>
    <ligand>
        <name>L-threonine</name>
        <dbReference type="ChEBI" id="CHEBI:57926"/>
    </ligand>
</feature>
<gene>
    <name evidence="16" type="ORF">H8710_09315</name>
</gene>
<feature type="binding site" evidence="14">
    <location>
        <position position="64"/>
    </location>
    <ligand>
        <name>L-threonine</name>
        <dbReference type="ChEBI" id="CHEBI:57926"/>
    </ligand>
</feature>
<feature type="binding site" evidence="14">
    <location>
        <position position="55"/>
    </location>
    <ligand>
        <name>ATP</name>
        <dbReference type="ChEBI" id="CHEBI:30616"/>
    </ligand>
</feature>
<dbReference type="PANTHER" id="PTHR17490">
    <property type="entry name" value="SUA5"/>
    <property type="match status" value="1"/>
</dbReference>
<evidence type="ECO:0000313" key="16">
    <source>
        <dbReference type="EMBL" id="MBC8560261.1"/>
    </source>
</evidence>
<dbReference type="SUPFAM" id="SSF55821">
    <property type="entry name" value="YrdC/RibB"/>
    <property type="match status" value="1"/>
</dbReference>
<evidence type="ECO:0000256" key="1">
    <source>
        <dbReference type="ARBA" id="ARBA00004496"/>
    </source>
</evidence>
<feature type="binding site" evidence="14">
    <location>
        <position position="138"/>
    </location>
    <ligand>
        <name>L-threonine</name>
        <dbReference type="ChEBI" id="CHEBI:57926"/>
    </ligand>
</feature>
<comment type="caution">
    <text evidence="16">The sequence shown here is derived from an EMBL/GenBank/DDBJ whole genome shotgun (WGS) entry which is preliminary data.</text>
</comment>
<dbReference type="GO" id="GO:0003725">
    <property type="term" value="F:double-stranded RNA binding"/>
    <property type="evidence" value="ECO:0007669"/>
    <property type="project" value="UniProtKB-UniRule"/>
</dbReference>
<dbReference type="GO" id="GO:0000049">
    <property type="term" value="F:tRNA binding"/>
    <property type="evidence" value="ECO:0007669"/>
    <property type="project" value="TreeGrafter"/>
</dbReference>
<dbReference type="PIRSF" id="PIRSF004930">
    <property type="entry name" value="Tln_factor_SUA5"/>
    <property type="match status" value="1"/>
</dbReference>
<comment type="catalytic activity">
    <reaction evidence="12 13">
        <text>L-threonine + hydrogencarbonate + ATP = L-threonylcarbamoyladenylate + diphosphate + H2O</text>
        <dbReference type="Rhea" id="RHEA:36407"/>
        <dbReference type="ChEBI" id="CHEBI:15377"/>
        <dbReference type="ChEBI" id="CHEBI:17544"/>
        <dbReference type="ChEBI" id="CHEBI:30616"/>
        <dbReference type="ChEBI" id="CHEBI:33019"/>
        <dbReference type="ChEBI" id="CHEBI:57926"/>
        <dbReference type="ChEBI" id="CHEBI:73682"/>
        <dbReference type="EC" id="2.7.7.87"/>
    </reaction>
</comment>
<dbReference type="GO" id="GO:0006450">
    <property type="term" value="P:regulation of translational fidelity"/>
    <property type="evidence" value="ECO:0007669"/>
    <property type="project" value="TreeGrafter"/>
</dbReference>
<feature type="binding site" evidence="14">
    <location>
        <position position="192"/>
    </location>
    <ligand>
        <name>ATP</name>
        <dbReference type="ChEBI" id="CHEBI:30616"/>
    </ligand>
</feature>
<feature type="binding site" evidence="14">
    <location>
        <position position="178"/>
    </location>
    <ligand>
        <name>L-threonine</name>
        <dbReference type="ChEBI" id="CHEBI:57926"/>
    </ligand>
</feature>
<evidence type="ECO:0000256" key="2">
    <source>
        <dbReference type="ARBA" id="ARBA00007663"/>
    </source>
</evidence>
<dbReference type="EC" id="2.7.7.87" evidence="3 13"/>
<dbReference type="InterPro" id="IPR010923">
    <property type="entry name" value="T(6)A37_SUA5"/>
</dbReference>
<dbReference type="Gene3D" id="3.40.50.11030">
    <property type="entry name" value="Threonylcarbamoyl-AMP synthase, C-terminal domain"/>
    <property type="match status" value="1"/>
</dbReference>
<reference evidence="16" key="1">
    <citation type="submission" date="2020-08" db="EMBL/GenBank/DDBJ databases">
        <title>Genome public.</title>
        <authorList>
            <person name="Liu C."/>
            <person name="Sun Q."/>
        </authorList>
    </citation>
    <scope>NUCLEOTIDE SEQUENCE</scope>
    <source>
        <strain evidence="16">NSJ-33</strain>
    </source>
</reference>
<dbReference type="Gene3D" id="3.90.870.10">
    <property type="entry name" value="DHBP synthase"/>
    <property type="match status" value="1"/>
</dbReference>
<proteinExistence type="inferred from homology"/>
<evidence type="ECO:0000256" key="6">
    <source>
        <dbReference type="ARBA" id="ARBA00022679"/>
    </source>
</evidence>
<feature type="binding site" evidence="14">
    <location>
        <position position="148"/>
    </location>
    <ligand>
        <name>ATP</name>
        <dbReference type="ChEBI" id="CHEBI:30616"/>
    </ligand>
</feature>
<evidence type="ECO:0000256" key="8">
    <source>
        <dbReference type="ARBA" id="ARBA00022695"/>
    </source>
</evidence>
<keyword evidence="9 13" id="KW-0547">Nucleotide-binding</keyword>
<accession>A0A926E6V8</accession>
<dbReference type="GO" id="GO:0061710">
    <property type="term" value="F:L-threonylcarbamoyladenylate synthase"/>
    <property type="evidence" value="ECO:0007669"/>
    <property type="project" value="UniProtKB-EC"/>
</dbReference>
<comment type="function">
    <text evidence="13">Required for the formation of a threonylcarbamoyl group on adenosine at position 37 (t(6)A37) in tRNAs that read codons beginning with adenine.</text>
</comment>
<dbReference type="Proteomes" id="UP000610760">
    <property type="component" value="Unassembled WGS sequence"/>
</dbReference>
<dbReference type="FunFam" id="3.90.870.10:FF:000009">
    <property type="entry name" value="Threonylcarbamoyl-AMP synthase, putative"/>
    <property type="match status" value="1"/>
</dbReference>
<sequence>METQLLPASPESIARAAALLKEGSLIGLPTETVYGLAADALNPAAVRKIFAAKGRPQDNPLIVHICDLSMMETLTSNPPELTYELAKAFWPGPMTMVLPKATCLSDEVTAGLPTVGIRFPAHPAAQAIIRESGLPLAAPSANLSGSPSPTRASHVYDDLQGKIPLIIDGGACAVGLESTVIAVMEDRIRLLRPGGITAEQLRAYAPVEIDDGVLHQLDEGTKAASPGMKYKHYSPKAKVIIVDAPLPDFASFVNARRENGVYAMVFDGEEALLQVPTLSFGVQDDQPSQAKVLFDSLRRCDELGAKTVYVRAPQKDGIGLAVYNRLLRAAGFTVVGKDGNPV</sequence>
<dbReference type="InterPro" id="IPR050156">
    <property type="entry name" value="TC-AMP_synthase_SUA5"/>
</dbReference>
<keyword evidence="8 13" id="KW-0548">Nucleotidyltransferase</keyword>